<evidence type="ECO:0000313" key="2">
    <source>
        <dbReference type="Proteomes" id="UP000054549"/>
    </source>
</evidence>
<sequence>MTEQNLTKLGITCAGFLALKPKLEDCITATTSIGQKKLWSSTNLYNQLHLLESLIPRVTEASAHVWTASTYTNC</sequence>
<accession>A0A0C2WF06</accession>
<keyword evidence="2" id="KW-1185">Reference proteome</keyword>
<dbReference type="HOGENOM" id="CLU_2687299_0_0_1"/>
<gene>
    <name evidence="1" type="ORF">M378DRAFT_18655</name>
</gene>
<dbReference type="EMBL" id="KN818661">
    <property type="protein sequence ID" value="KIL54683.1"/>
    <property type="molecule type" value="Genomic_DNA"/>
</dbReference>
<evidence type="ECO:0000313" key="1">
    <source>
        <dbReference type="EMBL" id="KIL54683.1"/>
    </source>
</evidence>
<organism evidence="1 2">
    <name type="scientific">Amanita muscaria (strain Koide BX008)</name>
    <dbReference type="NCBI Taxonomy" id="946122"/>
    <lineage>
        <taxon>Eukaryota</taxon>
        <taxon>Fungi</taxon>
        <taxon>Dikarya</taxon>
        <taxon>Basidiomycota</taxon>
        <taxon>Agaricomycotina</taxon>
        <taxon>Agaricomycetes</taxon>
        <taxon>Agaricomycetidae</taxon>
        <taxon>Agaricales</taxon>
        <taxon>Pluteineae</taxon>
        <taxon>Amanitaceae</taxon>
        <taxon>Amanita</taxon>
    </lineage>
</organism>
<dbReference type="AlphaFoldDB" id="A0A0C2WF06"/>
<reference evidence="1 2" key="1">
    <citation type="submission" date="2014-04" db="EMBL/GenBank/DDBJ databases">
        <title>Evolutionary Origins and Diversification of the Mycorrhizal Mutualists.</title>
        <authorList>
            <consortium name="DOE Joint Genome Institute"/>
            <consortium name="Mycorrhizal Genomics Consortium"/>
            <person name="Kohler A."/>
            <person name="Kuo A."/>
            <person name="Nagy L.G."/>
            <person name="Floudas D."/>
            <person name="Copeland A."/>
            <person name="Barry K.W."/>
            <person name="Cichocki N."/>
            <person name="Veneault-Fourrey C."/>
            <person name="LaButti K."/>
            <person name="Lindquist E.A."/>
            <person name="Lipzen A."/>
            <person name="Lundell T."/>
            <person name="Morin E."/>
            <person name="Murat C."/>
            <person name="Riley R."/>
            <person name="Ohm R."/>
            <person name="Sun H."/>
            <person name="Tunlid A."/>
            <person name="Henrissat B."/>
            <person name="Grigoriev I.V."/>
            <person name="Hibbett D.S."/>
            <person name="Martin F."/>
        </authorList>
    </citation>
    <scope>NUCLEOTIDE SEQUENCE [LARGE SCALE GENOMIC DNA]</scope>
    <source>
        <strain evidence="1 2">Koide BX008</strain>
    </source>
</reference>
<proteinExistence type="predicted"/>
<name>A0A0C2WF06_AMAMK</name>
<dbReference type="OrthoDB" id="2720314at2759"/>
<dbReference type="Proteomes" id="UP000054549">
    <property type="component" value="Unassembled WGS sequence"/>
</dbReference>
<protein>
    <submittedName>
        <fullName evidence="1">Uncharacterized protein</fullName>
    </submittedName>
</protein>
<dbReference type="InParanoid" id="A0A0C2WF06"/>